<proteinExistence type="predicted"/>
<feature type="region of interest" description="Disordered" evidence="1">
    <location>
        <begin position="1"/>
        <end position="64"/>
    </location>
</feature>
<sequence>GSPSESLKNSSSNDKLVSLISSSSQPGVLSSAEEKPNTNSFPNGVETLHDNTGCSDSAPVCSDDDDDCIIYG</sequence>
<reference evidence="2" key="1">
    <citation type="submission" date="2014-12" db="EMBL/GenBank/DDBJ databases">
        <title>Insight into the proteome of Arion vulgaris.</title>
        <authorList>
            <person name="Aradska J."/>
            <person name="Bulat T."/>
            <person name="Smidak R."/>
            <person name="Sarate P."/>
            <person name="Gangsoo J."/>
            <person name="Sialana F."/>
            <person name="Bilban M."/>
            <person name="Lubec G."/>
        </authorList>
    </citation>
    <scope>NUCLEOTIDE SEQUENCE</scope>
    <source>
        <tissue evidence="2">Skin</tissue>
    </source>
</reference>
<feature type="non-terminal residue" evidence="2">
    <location>
        <position position="72"/>
    </location>
</feature>
<evidence type="ECO:0000256" key="1">
    <source>
        <dbReference type="SAM" id="MobiDB-lite"/>
    </source>
</evidence>
<evidence type="ECO:0000313" key="2">
    <source>
        <dbReference type="EMBL" id="CEK67262.1"/>
    </source>
</evidence>
<dbReference type="AlphaFoldDB" id="A0A0B6ZFQ5"/>
<feature type="non-terminal residue" evidence="2">
    <location>
        <position position="1"/>
    </location>
</feature>
<name>A0A0B6ZFQ5_9EUPU</name>
<organism evidence="2">
    <name type="scientific">Arion vulgaris</name>
    <dbReference type="NCBI Taxonomy" id="1028688"/>
    <lineage>
        <taxon>Eukaryota</taxon>
        <taxon>Metazoa</taxon>
        <taxon>Spiralia</taxon>
        <taxon>Lophotrochozoa</taxon>
        <taxon>Mollusca</taxon>
        <taxon>Gastropoda</taxon>
        <taxon>Heterobranchia</taxon>
        <taxon>Euthyneura</taxon>
        <taxon>Panpulmonata</taxon>
        <taxon>Eupulmonata</taxon>
        <taxon>Stylommatophora</taxon>
        <taxon>Helicina</taxon>
        <taxon>Arionoidea</taxon>
        <taxon>Arionidae</taxon>
        <taxon>Arion</taxon>
    </lineage>
</organism>
<feature type="compositionally biased region" description="Low complexity" evidence="1">
    <location>
        <begin position="1"/>
        <end position="19"/>
    </location>
</feature>
<accession>A0A0B6ZFQ5</accession>
<protein>
    <submittedName>
        <fullName evidence="2">Uncharacterized protein</fullName>
    </submittedName>
</protein>
<dbReference type="EMBL" id="HACG01020397">
    <property type="protein sequence ID" value="CEK67262.1"/>
    <property type="molecule type" value="Transcribed_RNA"/>
</dbReference>
<gene>
    <name evidence="2" type="primary">ORF61983</name>
</gene>